<dbReference type="Gene3D" id="3.40.50.720">
    <property type="entry name" value="NAD(P)-binding Rossmann-like Domain"/>
    <property type="match status" value="1"/>
</dbReference>
<dbReference type="GO" id="GO:0042602">
    <property type="term" value="F:riboflavin reductase (NADPH) activity"/>
    <property type="evidence" value="ECO:0007669"/>
    <property type="project" value="TreeGrafter"/>
</dbReference>
<keyword evidence="3" id="KW-1185">Reference proteome</keyword>
<dbReference type="eggNOG" id="COG0702">
    <property type="taxonomic scope" value="Bacteria"/>
</dbReference>
<gene>
    <name evidence="2" type="ORF">SAMN04489726_1526</name>
</gene>
<evidence type="ECO:0000313" key="2">
    <source>
        <dbReference type="EMBL" id="SDM41953.1"/>
    </source>
</evidence>
<dbReference type="Pfam" id="PF13460">
    <property type="entry name" value="NAD_binding_10"/>
    <property type="match status" value="1"/>
</dbReference>
<feature type="domain" description="NAD(P)-binding" evidence="1">
    <location>
        <begin position="39"/>
        <end position="222"/>
    </location>
</feature>
<evidence type="ECO:0000313" key="3">
    <source>
        <dbReference type="Proteomes" id="UP000183376"/>
    </source>
</evidence>
<proteinExistence type="predicted"/>
<evidence type="ECO:0000259" key="1">
    <source>
        <dbReference type="Pfam" id="PF13460"/>
    </source>
</evidence>
<dbReference type="Proteomes" id="UP000183376">
    <property type="component" value="Chromosome I"/>
</dbReference>
<reference evidence="2 3" key="1">
    <citation type="submission" date="2016-10" db="EMBL/GenBank/DDBJ databases">
        <authorList>
            <person name="de Groot N.N."/>
        </authorList>
    </citation>
    <scope>NUCLEOTIDE SEQUENCE [LARGE SCALE GENOMIC DNA]</scope>
    <source>
        <strain evidence="2 3">DSM 44149</strain>
    </source>
</reference>
<dbReference type="SUPFAM" id="SSF51735">
    <property type="entry name" value="NAD(P)-binding Rossmann-fold domains"/>
    <property type="match status" value="1"/>
</dbReference>
<organism evidence="2 3">
    <name type="scientific">Allokutzneria albata</name>
    <name type="common">Kibdelosporangium albatum</name>
    <dbReference type="NCBI Taxonomy" id="211114"/>
    <lineage>
        <taxon>Bacteria</taxon>
        <taxon>Bacillati</taxon>
        <taxon>Actinomycetota</taxon>
        <taxon>Actinomycetes</taxon>
        <taxon>Pseudonocardiales</taxon>
        <taxon>Pseudonocardiaceae</taxon>
        <taxon>Allokutzneria</taxon>
    </lineage>
</organism>
<accession>A0A1G9T2J2</accession>
<name>A0A1G9T2J2_ALLAB</name>
<dbReference type="EMBL" id="LT629701">
    <property type="protein sequence ID" value="SDM41953.1"/>
    <property type="molecule type" value="Genomic_DNA"/>
</dbReference>
<dbReference type="AlphaFoldDB" id="A0A1G9T2J2"/>
<protein>
    <submittedName>
        <fullName evidence="2">Putative NADH-flavin reductase</fullName>
    </submittedName>
</protein>
<dbReference type="PANTHER" id="PTHR43355">
    <property type="entry name" value="FLAVIN REDUCTASE (NADPH)"/>
    <property type="match status" value="1"/>
</dbReference>
<dbReference type="InterPro" id="IPR016040">
    <property type="entry name" value="NAD(P)-bd_dom"/>
</dbReference>
<dbReference type="STRING" id="211114.SAMN04489726_1526"/>
<dbReference type="GO" id="GO:0004074">
    <property type="term" value="F:biliverdin reductase [NAD(P)H] activity"/>
    <property type="evidence" value="ECO:0007669"/>
    <property type="project" value="TreeGrafter"/>
</dbReference>
<dbReference type="PANTHER" id="PTHR43355:SF2">
    <property type="entry name" value="FLAVIN REDUCTASE (NADPH)"/>
    <property type="match status" value="1"/>
</dbReference>
<dbReference type="InterPro" id="IPR051606">
    <property type="entry name" value="Polyketide_Oxido-like"/>
</dbReference>
<sequence length="235" mass="24414">MCATFFLVRCEKVREAVRVVGTNAGTGKRSGGMRLVVLGASGRLGRAVVELALHDGHSVTAFVRDGLALGLPRQGLSVVVGDVLDPATLEGLFVEVDAVISALGSPGNGPSVVRSLGCRNVVDAMERQGARVLAAASVAAVEPGVNPMALTSAMAHRQVLKDVRGMEEVIAESTLDWVIVRAPKLTDGPATGNYRFAKRRPPLGGVVISRADMAEAMLSCVHGPGRTHGTVAVAY</sequence>
<dbReference type="InterPro" id="IPR036291">
    <property type="entry name" value="NAD(P)-bd_dom_sf"/>
</dbReference>